<evidence type="ECO:0000256" key="2">
    <source>
        <dbReference type="ARBA" id="ARBA00022692"/>
    </source>
</evidence>
<feature type="transmembrane region" description="Helical" evidence="6">
    <location>
        <begin position="66"/>
        <end position="89"/>
    </location>
</feature>
<protein>
    <submittedName>
        <fullName evidence="7">Uncharacterized protein LOC100177807</fullName>
    </submittedName>
</protein>
<keyword evidence="3 6" id="KW-1133">Transmembrane helix</keyword>
<evidence type="ECO:0000256" key="3">
    <source>
        <dbReference type="ARBA" id="ARBA00022989"/>
    </source>
</evidence>
<dbReference type="PANTHER" id="PTHR15549:SF30">
    <property type="entry name" value="MID2 DOMAIN-CONTAINING PROTEIN"/>
    <property type="match status" value="1"/>
</dbReference>
<gene>
    <name evidence="7" type="primary">LOC100177807-002</name>
</gene>
<dbReference type="AlphaFoldDB" id="A0A6F9DHG4"/>
<evidence type="ECO:0000256" key="1">
    <source>
        <dbReference type="ARBA" id="ARBA00004167"/>
    </source>
</evidence>
<evidence type="ECO:0000256" key="4">
    <source>
        <dbReference type="ARBA" id="ARBA00023136"/>
    </source>
</evidence>
<evidence type="ECO:0000313" key="7">
    <source>
        <dbReference type="EMBL" id="CAB3261990.1"/>
    </source>
</evidence>
<evidence type="ECO:0000256" key="5">
    <source>
        <dbReference type="SAM" id="MobiDB-lite"/>
    </source>
</evidence>
<reference evidence="7" key="1">
    <citation type="submission" date="2020-04" db="EMBL/GenBank/DDBJ databases">
        <authorList>
            <person name="Neveu A P."/>
        </authorList>
    </citation>
    <scope>NUCLEOTIDE SEQUENCE</scope>
    <source>
        <tissue evidence="7">Whole embryo</tissue>
    </source>
</reference>
<name>A0A6F9DHG4_9ASCI</name>
<dbReference type="EMBL" id="LR786544">
    <property type="protein sequence ID" value="CAB3261990.1"/>
    <property type="molecule type" value="mRNA"/>
</dbReference>
<dbReference type="PANTHER" id="PTHR15549">
    <property type="entry name" value="PAIRED IMMUNOGLOBULIN-LIKE TYPE 2 RECEPTOR"/>
    <property type="match status" value="1"/>
</dbReference>
<dbReference type="GO" id="GO:0016020">
    <property type="term" value="C:membrane"/>
    <property type="evidence" value="ECO:0007669"/>
    <property type="project" value="UniProtKB-SubCell"/>
</dbReference>
<keyword evidence="4 6" id="KW-0472">Membrane</keyword>
<proteinExistence type="evidence at transcript level"/>
<accession>A0A6F9DHG4</accession>
<comment type="subcellular location">
    <subcellularLocation>
        <location evidence="1">Membrane</location>
        <topology evidence="1">Single-pass membrane protein</topology>
    </subcellularLocation>
</comment>
<evidence type="ECO:0000256" key="6">
    <source>
        <dbReference type="SAM" id="Phobius"/>
    </source>
</evidence>
<keyword evidence="2 6" id="KW-0812">Transmembrane</keyword>
<dbReference type="GO" id="GO:0071944">
    <property type="term" value="C:cell periphery"/>
    <property type="evidence" value="ECO:0007669"/>
    <property type="project" value="UniProtKB-ARBA"/>
</dbReference>
<organism evidence="7">
    <name type="scientific">Phallusia mammillata</name>
    <dbReference type="NCBI Taxonomy" id="59560"/>
    <lineage>
        <taxon>Eukaryota</taxon>
        <taxon>Metazoa</taxon>
        <taxon>Chordata</taxon>
        <taxon>Tunicata</taxon>
        <taxon>Ascidiacea</taxon>
        <taxon>Phlebobranchia</taxon>
        <taxon>Ascidiidae</taxon>
        <taxon>Phallusia</taxon>
    </lineage>
</organism>
<sequence>MYHGVCVELGTSDILCLCIDNITLVETLCSDITSTTTTFTTTESTNVPSTTSTESGNVSNGLSPGAIAGVVIGCIVVVIAIVVFVFFLCKKDRKKPENPETSSYHSSNYVNPDYIHSQQINGDPIYMEIKPSNKTTFSSNDGEYIDISDAYYEHEKNTNNLTTAPVSNLPTTGGYEFADEIQKGGKPDAKKSFTKDKIEKGSVKPKPTVSRMDSAGYLTPTKQGEN</sequence>
<feature type="compositionally biased region" description="Basic and acidic residues" evidence="5">
    <location>
        <begin position="180"/>
        <end position="202"/>
    </location>
</feature>
<feature type="region of interest" description="Disordered" evidence="5">
    <location>
        <begin position="175"/>
        <end position="226"/>
    </location>
</feature>
<dbReference type="InterPro" id="IPR051694">
    <property type="entry name" value="Immunoregulatory_rcpt-like"/>
</dbReference>